<dbReference type="GO" id="GO:0043634">
    <property type="term" value="P:polyadenylation-dependent ncRNA catabolic process"/>
    <property type="evidence" value="ECO:0007669"/>
    <property type="project" value="TreeGrafter"/>
</dbReference>
<dbReference type="InterPro" id="IPR054708">
    <property type="entry name" value="MTPAP-like_central"/>
</dbReference>
<keyword evidence="5" id="KW-0479">Metal-binding</keyword>
<comment type="similarity">
    <text evidence="2">Belongs to the DNA polymerase type-B-like family.</text>
</comment>
<keyword evidence="11" id="KW-0812">Transmembrane</keyword>
<dbReference type="PANTHER" id="PTHR23092">
    <property type="entry name" value="POLY(A) RNA POLYMERASE"/>
    <property type="match status" value="1"/>
</dbReference>
<feature type="transmembrane region" description="Helical" evidence="11">
    <location>
        <begin position="795"/>
        <end position="813"/>
    </location>
</feature>
<dbReference type="OrthoDB" id="273917at2759"/>
<dbReference type="PANTHER" id="PTHR23092:SF15">
    <property type="entry name" value="INACTIVE NON-CANONICAL POLY(A) RNA POLYMERASE PROTEIN TRF4-2-RELATED"/>
    <property type="match status" value="1"/>
</dbReference>
<dbReference type="PROSITE" id="PS00518">
    <property type="entry name" value="ZF_RING_1"/>
    <property type="match status" value="1"/>
</dbReference>
<comment type="caution">
    <text evidence="13">The sequence shown here is derived from an EMBL/GenBank/DDBJ whole genome shotgun (WGS) entry which is preliminary data.</text>
</comment>
<evidence type="ECO:0000256" key="8">
    <source>
        <dbReference type="ARBA" id="ARBA00022842"/>
    </source>
</evidence>
<name>A0A6D2JVS7_9BRAS</name>
<dbReference type="InterPro" id="IPR045862">
    <property type="entry name" value="Trf4-like"/>
</dbReference>
<dbReference type="SMART" id="SM00184">
    <property type="entry name" value="RING"/>
    <property type="match status" value="1"/>
</dbReference>
<dbReference type="Proteomes" id="UP000467841">
    <property type="component" value="Unassembled WGS sequence"/>
</dbReference>
<evidence type="ECO:0000313" key="13">
    <source>
        <dbReference type="EMBL" id="CAA7043428.1"/>
    </source>
</evidence>
<dbReference type="InterPro" id="IPR002058">
    <property type="entry name" value="PAP_assoc"/>
</dbReference>
<dbReference type="GO" id="GO:0005730">
    <property type="term" value="C:nucleolus"/>
    <property type="evidence" value="ECO:0007669"/>
    <property type="project" value="TreeGrafter"/>
</dbReference>
<dbReference type="GO" id="GO:0008270">
    <property type="term" value="F:zinc ion binding"/>
    <property type="evidence" value="ECO:0007669"/>
    <property type="project" value="UniProtKB-KW"/>
</dbReference>
<dbReference type="PROSITE" id="PS50089">
    <property type="entry name" value="ZF_RING_2"/>
    <property type="match status" value="1"/>
</dbReference>
<dbReference type="GO" id="GO:0031123">
    <property type="term" value="P:RNA 3'-end processing"/>
    <property type="evidence" value="ECO:0007669"/>
    <property type="project" value="TreeGrafter"/>
</dbReference>
<dbReference type="Gene3D" id="3.30.40.10">
    <property type="entry name" value="Zinc/RING finger domain, C3HC4 (zinc finger)"/>
    <property type="match status" value="1"/>
</dbReference>
<evidence type="ECO:0000256" key="11">
    <source>
        <dbReference type="SAM" id="Phobius"/>
    </source>
</evidence>
<dbReference type="CDD" id="cd05402">
    <property type="entry name" value="NT_PAP_TUTase"/>
    <property type="match status" value="1"/>
</dbReference>
<dbReference type="FunFam" id="3.30.460.10:FF:000006">
    <property type="entry name" value="non-canonical poly(A) RNA polymerase PAPD5"/>
    <property type="match status" value="1"/>
</dbReference>
<keyword evidence="8" id="KW-0460">Magnesium</keyword>
<dbReference type="InterPro" id="IPR018957">
    <property type="entry name" value="Znf_C3HC4_RING-type"/>
</dbReference>
<dbReference type="CDD" id="cd16745">
    <property type="entry name" value="RING-HC_AtRMA-like"/>
    <property type="match status" value="1"/>
</dbReference>
<evidence type="ECO:0000256" key="6">
    <source>
        <dbReference type="ARBA" id="ARBA00022771"/>
    </source>
</evidence>
<dbReference type="Pfam" id="PF22600">
    <property type="entry name" value="MTPAP-like_central"/>
    <property type="match status" value="1"/>
</dbReference>
<dbReference type="EMBL" id="CACVBM020001278">
    <property type="protein sequence ID" value="CAA7043428.1"/>
    <property type="molecule type" value="Genomic_DNA"/>
</dbReference>
<reference evidence="13" key="1">
    <citation type="submission" date="2020-01" db="EMBL/GenBank/DDBJ databases">
        <authorList>
            <person name="Mishra B."/>
        </authorList>
    </citation>
    <scope>NUCLEOTIDE SEQUENCE [LARGE SCALE GENOMIC DNA]</scope>
</reference>
<protein>
    <recommendedName>
        <fullName evidence="3">polynucleotide adenylyltransferase</fullName>
        <ecNumber evidence="3">2.7.7.19</ecNumber>
    </recommendedName>
</protein>
<gene>
    <name evidence="13" type="ORF">MERR_LOCUS30663</name>
</gene>
<comment type="cofactor">
    <cofactor evidence="1">
        <name>Mn(2+)</name>
        <dbReference type="ChEBI" id="CHEBI:29035"/>
    </cofactor>
</comment>
<keyword evidence="7" id="KW-0862">Zinc</keyword>
<evidence type="ECO:0000256" key="7">
    <source>
        <dbReference type="ARBA" id="ARBA00022833"/>
    </source>
</evidence>
<evidence type="ECO:0000256" key="3">
    <source>
        <dbReference type="ARBA" id="ARBA00012388"/>
    </source>
</evidence>
<evidence type="ECO:0000256" key="5">
    <source>
        <dbReference type="ARBA" id="ARBA00022723"/>
    </source>
</evidence>
<feature type="transmembrane region" description="Helical" evidence="11">
    <location>
        <begin position="552"/>
        <end position="570"/>
    </location>
</feature>
<dbReference type="EC" id="2.7.7.19" evidence="3"/>
<keyword evidence="14" id="KW-1185">Reference proteome</keyword>
<evidence type="ECO:0000256" key="9">
    <source>
        <dbReference type="PROSITE-ProRule" id="PRU00175"/>
    </source>
</evidence>
<feature type="region of interest" description="Disordered" evidence="10">
    <location>
        <begin position="708"/>
        <end position="728"/>
    </location>
</feature>
<feature type="compositionally biased region" description="Basic residues" evidence="10">
    <location>
        <begin position="490"/>
        <end position="502"/>
    </location>
</feature>
<feature type="domain" description="RING-type" evidence="12">
    <location>
        <begin position="610"/>
        <end position="658"/>
    </location>
</feature>
<dbReference type="Gene3D" id="1.10.1410.10">
    <property type="match status" value="1"/>
</dbReference>
<evidence type="ECO:0000256" key="10">
    <source>
        <dbReference type="SAM" id="MobiDB-lite"/>
    </source>
</evidence>
<dbReference type="GO" id="GO:0003729">
    <property type="term" value="F:mRNA binding"/>
    <property type="evidence" value="ECO:0007669"/>
    <property type="project" value="TreeGrafter"/>
</dbReference>
<organism evidence="13 14">
    <name type="scientific">Microthlaspi erraticum</name>
    <dbReference type="NCBI Taxonomy" id="1685480"/>
    <lineage>
        <taxon>Eukaryota</taxon>
        <taxon>Viridiplantae</taxon>
        <taxon>Streptophyta</taxon>
        <taxon>Embryophyta</taxon>
        <taxon>Tracheophyta</taxon>
        <taxon>Spermatophyta</taxon>
        <taxon>Magnoliopsida</taxon>
        <taxon>eudicotyledons</taxon>
        <taxon>Gunneridae</taxon>
        <taxon>Pentapetalae</taxon>
        <taxon>rosids</taxon>
        <taxon>malvids</taxon>
        <taxon>Brassicales</taxon>
        <taxon>Brassicaceae</taxon>
        <taxon>Coluteocarpeae</taxon>
        <taxon>Microthlaspi</taxon>
    </lineage>
</organism>
<dbReference type="Gene3D" id="3.30.460.10">
    <property type="entry name" value="Beta Polymerase, domain 2"/>
    <property type="match status" value="1"/>
</dbReference>
<dbReference type="SUPFAM" id="SSF57850">
    <property type="entry name" value="RING/U-box"/>
    <property type="match status" value="1"/>
</dbReference>
<feature type="compositionally biased region" description="Basic residues" evidence="10">
    <location>
        <begin position="709"/>
        <end position="720"/>
    </location>
</feature>
<dbReference type="GO" id="GO:0031499">
    <property type="term" value="C:TRAMP complex"/>
    <property type="evidence" value="ECO:0007669"/>
    <property type="project" value="TreeGrafter"/>
</dbReference>
<accession>A0A6D2JVS7</accession>
<proteinExistence type="inferred from homology"/>
<dbReference type="SUPFAM" id="SSF81301">
    <property type="entry name" value="Nucleotidyltransferase"/>
    <property type="match status" value="1"/>
</dbReference>
<dbReference type="InterPro" id="IPR043519">
    <property type="entry name" value="NT_sf"/>
</dbReference>
<keyword evidence="6 9" id="KW-0863">Zinc-finger</keyword>
<evidence type="ECO:0000313" key="14">
    <source>
        <dbReference type="Proteomes" id="UP000467841"/>
    </source>
</evidence>
<evidence type="ECO:0000256" key="1">
    <source>
        <dbReference type="ARBA" id="ARBA00001936"/>
    </source>
</evidence>
<evidence type="ECO:0000256" key="2">
    <source>
        <dbReference type="ARBA" id="ARBA00008593"/>
    </source>
</evidence>
<evidence type="ECO:0000259" key="12">
    <source>
        <dbReference type="PROSITE" id="PS50089"/>
    </source>
</evidence>
<feature type="compositionally biased region" description="Basic residues" evidence="10">
    <location>
        <begin position="519"/>
        <end position="531"/>
    </location>
</feature>
<keyword evidence="11" id="KW-0472">Membrane</keyword>
<keyword evidence="11" id="KW-1133">Transmembrane helix</keyword>
<dbReference type="InterPro" id="IPR017907">
    <property type="entry name" value="Znf_RING_CS"/>
</dbReference>
<dbReference type="Pfam" id="PF03828">
    <property type="entry name" value="PAP_assoc"/>
    <property type="match status" value="1"/>
</dbReference>
<feature type="region of interest" description="Disordered" evidence="10">
    <location>
        <begin position="468"/>
        <end position="533"/>
    </location>
</feature>
<dbReference type="InterPro" id="IPR001841">
    <property type="entry name" value="Znf_RING"/>
</dbReference>
<keyword evidence="4" id="KW-0808">Transferase</keyword>
<dbReference type="FunFam" id="1.10.1410.10:FF:000009">
    <property type="entry name" value="Poly(A) RNA polymerase cid14"/>
    <property type="match status" value="1"/>
</dbReference>
<evidence type="ECO:0000256" key="4">
    <source>
        <dbReference type="ARBA" id="ARBA00022679"/>
    </source>
</evidence>
<dbReference type="Pfam" id="PF00097">
    <property type="entry name" value="zf-C3HC4"/>
    <property type="match status" value="1"/>
</dbReference>
<dbReference type="InterPro" id="IPR013083">
    <property type="entry name" value="Znf_RING/FYVE/PHD"/>
</dbReference>
<dbReference type="GO" id="GO:1990817">
    <property type="term" value="F:poly(A) RNA polymerase activity"/>
    <property type="evidence" value="ECO:0007669"/>
    <property type="project" value="UniProtKB-EC"/>
</dbReference>
<dbReference type="AlphaFoldDB" id="A0A6D2JVS7"/>
<sequence length="814" mass="90341">MEESQAKMEAPAFLYDTLPALSFSDSNQSPTSNQSPATLGDSHFYSVFRNDIADLTVDTTPVESETVDFLSLDVDDAGATENGGGFVTPVVASKKSRKRKKGKEAEEPRLETNNWFSESSFSKIPMLQLHKEIVDFCDFLLPTQEEKALRDAAMDNVRSVIQYIWPNCKVEVFGSYRTGLYLPTSDIDVVILESGITNPQLGLRALSRALSQRGIAKNILVIAKARVPIIKFVEKKSSISFDLSFDMENGPKAAEFIQDAVLRLPPLRPLCLILKVFLQQRELNEVYSGGIGSYALLAMLISFLKYLKDGRSPPEHNLGVLLVKFFDFYGRKLNTADVGVSCKRGGSFFSKSNKGFWNPARPGLISIEDPQTPENDIGKSSFNYFQIRSAFAMALSTLTNAKSILALGPNRSILGTIIRPDRTLLERKGGKNGDVTFNSLLPGAGEPLPMQGNENGLFCNWDLGEEEEEGSFPRTPLVVETPGSKTKESSRKKKKKSSKKKMVVVSDDDEEEEKETSSKKRRRKNKAKNGKKAAAAGNDLSDSAFSFAISEVFLSIVVVFISSLSIRIFMEGTFFRFDHGDGYVLTQKPPNLVTLPTEELHSDDHGCFDCNICLDTAHDPVVTLCGHLFCWPCIYRWLDVQKSSPVSIIQHQNCPVCKSNISIGSLVPLYGRGMTSSSSSSEATMIPKRPTSSPLNNLIHSASSLNPSLHHHHHHHHHHQGQSPRHFTATESSTDLANAVMMSFLYPVIGMFGDMVYARMFGTFTNAALAHPYENARRSIISGSSNQRMLQVEKYMHRVSIFFLCCILLCLFLF</sequence>
<dbReference type="SUPFAM" id="SSF81631">
    <property type="entry name" value="PAP/OAS1 substrate-binding domain"/>
    <property type="match status" value="1"/>
</dbReference>